<evidence type="ECO:0000256" key="1">
    <source>
        <dbReference type="SAM" id="Phobius"/>
    </source>
</evidence>
<protein>
    <submittedName>
        <fullName evidence="2">Uncharacterized protein</fullName>
    </submittedName>
</protein>
<keyword evidence="1" id="KW-0472">Membrane</keyword>
<dbReference type="Proteomes" id="UP000735302">
    <property type="component" value="Unassembled WGS sequence"/>
</dbReference>
<sequence>MLRHDHLYNSNKLAKLNCQSTTRNVFLVISGINILVLCVNSSVNFLIYIATSSVIGNSFRRLLPPWLRCKRAQNSA</sequence>
<keyword evidence="3" id="KW-1185">Reference proteome</keyword>
<organism evidence="2 3">
    <name type="scientific">Plakobranchus ocellatus</name>
    <dbReference type="NCBI Taxonomy" id="259542"/>
    <lineage>
        <taxon>Eukaryota</taxon>
        <taxon>Metazoa</taxon>
        <taxon>Spiralia</taxon>
        <taxon>Lophotrochozoa</taxon>
        <taxon>Mollusca</taxon>
        <taxon>Gastropoda</taxon>
        <taxon>Heterobranchia</taxon>
        <taxon>Euthyneura</taxon>
        <taxon>Panpulmonata</taxon>
        <taxon>Sacoglossa</taxon>
        <taxon>Placobranchoidea</taxon>
        <taxon>Plakobranchidae</taxon>
        <taxon>Plakobranchus</taxon>
    </lineage>
</organism>
<keyword evidence="1" id="KW-1133">Transmembrane helix</keyword>
<gene>
    <name evidence="2" type="ORF">PoB_001962100</name>
</gene>
<evidence type="ECO:0000313" key="3">
    <source>
        <dbReference type="Proteomes" id="UP000735302"/>
    </source>
</evidence>
<name>A0AAV3ZER2_9GAST</name>
<proteinExistence type="predicted"/>
<dbReference type="EMBL" id="BLXT01002311">
    <property type="protein sequence ID" value="GFN93115.1"/>
    <property type="molecule type" value="Genomic_DNA"/>
</dbReference>
<dbReference type="Gene3D" id="1.20.1070.10">
    <property type="entry name" value="Rhodopsin 7-helix transmembrane proteins"/>
    <property type="match status" value="1"/>
</dbReference>
<keyword evidence="1" id="KW-0812">Transmembrane</keyword>
<feature type="transmembrane region" description="Helical" evidence="1">
    <location>
        <begin position="25"/>
        <end position="51"/>
    </location>
</feature>
<reference evidence="2 3" key="1">
    <citation type="journal article" date="2021" name="Elife">
        <title>Chloroplast acquisition without the gene transfer in kleptoplastic sea slugs, Plakobranchus ocellatus.</title>
        <authorList>
            <person name="Maeda T."/>
            <person name="Takahashi S."/>
            <person name="Yoshida T."/>
            <person name="Shimamura S."/>
            <person name="Takaki Y."/>
            <person name="Nagai Y."/>
            <person name="Toyoda A."/>
            <person name="Suzuki Y."/>
            <person name="Arimoto A."/>
            <person name="Ishii H."/>
            <person name="Satoh N."/>
            <person name="Nishiyama T."/>
            <person name="Hasebe M."/>
            <person name="Maruyama T."/>
            <person name="Minagawa J."/>
            <person name="Obokata J."/>
            <person name="Shigenobu S."/>
        </authorList>
    </citation>
    <scope>NUCLEOTIDE SEQUENCE [LARGE SCALE GENOMIC DNA]</scope>
</reference>
<accession>A0AAV3ZER2</accession>
<comment type="caution">
    <text evidence="2">The sequence shown here is derived from an EMBL/GenBank/DDBJ whole genome shotgun (WGS) entry which is preliminary data.</text>
</comment>
<dbReference type="AlphaFoldDB" id="A0AAV3ZER2"/>
<evidence type="ECO:0000313" key="2">
    <source>
        <dbReference type="EMBL" id="GFN93115.1"/>
    </source>
</evidence>